<dbReference type="Gene3D" id="3.40.50.2020">
    <property type="match status" value="1"/>
</dbReference>
<dbReference type="Gene3D" id="3.30.1310.20">
    <property type="entry name" value="PRTase-like"/>
    <property type="match status" value="1"/>
</dbReference>
<dbReference type="Pfam" id="PF00156">
    <property type="entry name" value="Pribosyltran"/>
    <property type="match status" value="1"/>
</dbReference>
<organism evidence="2 3">
    <name type="scientific">Pseudohalocynthiibacter aestuariivivens</name>
    <dbReference type="NCBI Taxonomy" id="1591409"/>
    <lineage>
        <taxon>Bacteria</taxon>
        <taxon>Pseudomonadati</taxon>
        <taxon>Pseudomonadota</taxon>
        <taxon>Alphaproteobacteria</taxon>
        <taxon>Rhodobacterales</taxon>
        <taxon>Paracoccaceae</taxon>
        <taxon>Pseudohalocynthiibacter</taxon>
    </lineage>
</organism>
<name>A0ABV5JHJ2_9RHOB</name>
<keyword evidence="3" id="KW-1185">Reference proteome</keyword>
<gene>
    <name evidence="2" type="ORF">ACFFUT_10225</name>
</gene>
<dbReference type="GO" id="GO:0016757">
    <property type="term" value="F:glycosyltransferase activity"/>
    <property type="evidence" value="ECO:0007669"/>
    <property type="project" value="UniProtKB-KW"/>
</dbReference>
<accession>A0ABV5JHJ2</accession>
<protein>
    <submittedName>
        <fullName evidence="2">Phosphoribosyltransferase</fullName>
    </submittedName>
</protein>
<dbReference type="RefSeq" id="WP_213889919.1">
    <property type="nucleotide sequence ID" value="NZ_JAGFNU010000008.1"/>
</dbReference>
<dbReference type="InterPro" id="IPR000836">
    <property type="entry name" value="PRTase_dom"/>
</dbReference>
<dbReference type="CDD" id="cd06223">
    <property type="entry name" value="PRTases_typeI"/>
    <property type="match status" value="1"/>
</dbReference>
<keyword evidence="2" id="KW-0328">Glycosyltransferase</keyword>
<dbReference type="InterPro" id="IPR029057">
    <property type="entry name" value="PRTase-like"/>
</dbReference>
<sequence length="224" mass="23990">MTWRRNMYNNRADAGALLAEALPTPDPKETVVIALPRGGVPVAAEICRAFDLPLDLAFVRKIGAPGQPELAVGAIVDGDQPMIEVNERIARAFELSKTDIKAMGAALLPEIERRKELYLGGRPRPSLKGKTLVVVDDGVATGATLRAALKALRQKNAARLILALPVAPPGTIEAFKPLADEMICLMTPGSFMSVGAYYHSFPQVSDAEVIAIMEQFSEGRKSGA</sequence>
<keyword evidence="2" id="KW-0808">Transferase</keyword>
<evidence type="ECO:0000313" key="2">
    <source>
        <dbReference type="EMBL" id="MFB9232158.1"/>
    </source>
</evidence>
<reference evidence="2 3" key="1">
    <citation type="submission" date="2024-09" db="EMBL/GenBank/DDBJ databases">
        <authorList>
            <person name="Sun Q."/>
            <person name="Mori K."/>
        </authorList>
    </citation>
    <scope>NUCLEOTIDE SEQUENCE [LARGE SCALE GENOMIC DNA]</scope>
    <source>
        <strain evidence="2 3">CECT 8726</strain>
    </source>
</reference>
<feature type="domain" description="Phosphoribosyltransferase" evidence="1">
    <location>
        <begin position="13"/>
        <end position="173"/>
    </location>
</feature>
<dbReference type="Proteomes" id="UP001589683">
    <property type="component" value="Unassembled WGS sequence"/>
</dbReference>
<evidence type="ECO:0000259" key="1">
    <source>
        <dbReference type="Pfam" id="PF00156"/>
    </source>
</evidence>
<dbReference type="EMBL" id="JBHMEA010000038">
    <property type="protein sequence ID" value="MFB9232158.1"/>
    <property type="molecule type" value="Genomic_DNA"/>
</dbReference>
<evidence type="ECO:0000313" key="3">
    <source>
        <dbReference type="Proteomes" id="UP001589683"/>
    </source>
</evidence>
<comment type="caution">
    <text evidence="2">The sequence shown here is derived from an EMBL/GenBank/DDBJ whole genome shotgun (WGS) entry which is preliminary data.</text>
</comment>
<dbReference type="SUPFAM" id="SSF53271">
    <property type="entry name" value="PRTase-like"/>
    <property type="match status" value="1"/>
</dbReference>
<proteinExistence type="predicted"/>